<dbReference type="EMBL" id="CXSU01000012">
    <property type="protein sequence ID" value="CTQ50895.1"/>
    <property type="molecule type" value="Genomic_DNA"/>
</dbReference>
<sequence>MRRLILCSALAMPLPVSAQEASLLDAFHPDRILTQILQSLVGAARTQGRVTYGDLSLSLAQGRLSVADLEVSVPSRDAPCIVGVRSLDLMSDDPLSLVNLSGRVDLRGVTMTDACLTELDAAPLAMILPGDGVSVPEVTIDYAYDAPSSALDLRIGAQVTGVAALTVAAEFPYFWVREGPDDAPVIDADLARVTVALDNLGGFEMARAVLPPPLTDPDTAAAYVVQALTPVLEGAAGDQPMPKSAKAFVAVLGEGWSAFVADPDRLVIESGFDAAVPRHIDGAFVRRLEDGPLPLIELLEPQVGNASAAERDVLDPALVARAMADPGSLTTAEARAVGLAHLRGDRAPRHSAQAQRLLAPLVEAGDTEVALELAQALMTSDSVEAYRMALAAGPGGAPRLRAMLDRLEDDMPFATRLRLQAAAPEPSEAAFTGPTAELRARAEAHLRGVGAVRSLPLALLFASVAAAEGDADARALLDRIARAVPMEARADWAATRNDVADRATTIWLARRGG</sequence>
<dbReference type="STRING" id="420998.JDO7802_02926"/>
<reference evidence="2 3" key="1">
    <citation type="submission" date="2015-07" db="EMBL/GenBank/DDBJ databases">
        <authorList>
            <person name="Noorani M."/>
        </authorList>
    </citation>
    <scope>NUCLEOTIDE SEQUENCE [LARGE SCALE GENOMIC DNA]</scope>
    <source>
        <strain evidence="2 3">CECT 7802</strain>
    </source>
</reference>
<dbReference type="AlphaFoldDB" id="A0A0M6YML4"/>
<evidence type="ECO:0000256" key="1">
    <source>
        <dbReference type="SAM" id="SignalP"/>
    </source>
</evidence>
<dbReference type="RefSeq" id="WP_055086663.1">
    <property type="nucleotide sequence ID" value="NZ_CXSU01000012.1"/>
</dbReference>
<keyword evidence="1" id="KW-0732">Signal</keyword>
<feature type="signal peptide" evidence="1">
    <location>
        <begin position="1"/>
        <end position="18"/>
    </location>
</feature>
<keyword evidence="3" id="KW-1185">Reference proteome</keyword>
<evidence type="ECO:0000313" key="3">
    <source>
        <dbReference type="Proteomes" id="UP000049222"/>
    </source>
</evidence>
<accession>A0A0M6YML4</accession>
<proteinExistence type="predicted"/>
<name>A0A0M6YML4_9RHOB</name>
<organism evidence="2 3">
    <name type="scientific">Jannaschia donghaensis</name>
    <dbReference type="NCBI Taxonomy" id="420998"/>
    <lineage>
        <taxon>Bacteria</taxon>
        <taxon>Pseudomonadati</taxon>
        <taxon>Pseudomonadota</taxon>
        <taxon>Alphaproteobacteria</taxon>
        <taxon>Rhodobacterales</taxon>
        <taxon>Roseobacteraceae</taxon>
        <taxon>Jannaschia</taxon>
    </lineage>
</organism>
<dbReference type="Proteomes" id="UP000049222">
    <property type="component" value="Unassembled WGS sequence"/>
</dbReference>
<protein>
    <submittedName>
        <fullName evidence="2">Uncharacterized protein</fullName>
    </submittedName>
</protein>
<feature type="chain" id="PRO_5005808110" evidence="1">
    <location>
        <begin position="19"/>
        <end position="513"/>
    </location>
</feature>
<dbReference type="OrthoDB" id="7802477at2"/>
<evidence type="ECO:0000313" key="2">
    <source>
        <dbReference type="EMBL" id="CTQ50895.1"/>
    </source>
</evidence>
<gene>
    <name evidence="2" type="ORF">JDO7802_02926</name>
</gene>